<evidence type="ECO:0000313" key="3">
    <source>
        <dbReference type="Proteomes" id="UP000037923"/>
    </source>
</evidence>
<feature type="compositionally biased region" description="Low complexity" evidence="1">
    <location>
        <begin position="296"/>
        <end position="311"/>
    </location>
</feature>
<evidence type="ECO:0000313" key="2">
    <source>
        <dbReference type="EMBL" id="KPA85372.1"/>
    </source>
</evidence>
<dbReference type="Proteomes" id="UP000037923">
    <property type="component" value="Unassembled WGS sequence"/>
</dbReference>
<dbReference type="AlphaFoldDB" id="A0A0N0DZJ8"/>
<dbReference type="RefSeq" id="XP_015663811.1">
    <property type="nucleotide sequence ID" value="XM_015798291.1"/>
</dbReference>
<name>A0A0N0DZJ8_LEPPY</name>
<dbReference type="OMA" id="HLREVRI"/>
<gene>
    <name evidence="2" type="ORF">ABB37_01689</name>
</gene>
<dbReference type="GeneID" id="26901984"/>
<feature type="region of interest" description="Disordered" evidence="1">
    <location>
        <begin position="278"/>
        <end position="311"/>
    </location>
</feature>
<protein>
    <submittedName>
        <fullName evidence="2">Uncharacterized protein</fullName>
    </submittedName>
</protein>
<accession>A0A0N0DZJ8</accession>
<sequence>MTSRPPTRRLVDVLKQNGKQTLERHAVDLAAAASSLQAEAIQTRFLRNQFLISPKSLHLLASEDLLSRWHVFGVYKPPFCPMRKSAAADNFHHVSVESFVEAALRSKSIYPVLRRALTPAEMQVRVLYNLDTFASGPVLVALSNHYQFAASLATTTMEYDVLVSGHLPVHATGNHTKIDVQQLFPGVPLARASSSAEPFSAGKQTDITAASTSAEAYYEVKENGYYSVHPVSLINLVIEAPPTSQPPALERFAREQLHTCIVGDPLVMGELMHIRASEQAPSRIGNRKETKEVTNSSRSSSQTSAADSRALSSDGAAHAAAVKLAANPHIVSMRGDCDFPRVFLHLRTARVDTSGEQRRPAVLQDPASTNTSGKGGTPLAYNFSMSGLSFPEKQQQQQQDEFAQKQGIELHCHKCFNGLVQKQLTSSFKSRRLSLLDGTWTPQAEFL</sequence>
<dbReference type="VEuPathDB" id="TriTrypDB:LpyrH10_02_6630"/>
<reference evidence="2 3" key="1">
    <citation type="submission" date="2015-07" db="EMBL/GenBank/DDBJ databases">
        <title>High-quality genome of monoxenous trypanosomatid Leptomonas pyrrhocoris.</title>
        <authorList>
            <person name="Flegontov P."/>
            <person name="Butenko A."/>
            <person name="Firsov S."/>
            <person name="Vlcek C."/>
            <person name="Logacheva M.D."/>
            <person name="Field M."/>
            <person name="Filatov D."/>
            <person name="Flegontova O."/>
            <person name="Gerasimov E."/>
            <person name="Jackson A.P."/>
            <person name="Kelly S."/>
            <person name="Opperdoes F."/>
            <person name="O'Reilly A."/>
            <person name="Votypka J."/>
            <person name="Yurchenko V."/>
            <person name="Lukes J."/>
        </authorList>
    </citation>
    <scope>NUCLEOTIDE SEQUENCE [LARGE SCALE GENOMIC DNA]</scope>
    <source>
        <strain evidence="2">H10</strain>
    </source>
</reference>
<dbReference type="EMBL" id="LGTL01000002">
    <property type="protein sequence ID" value="KPA85373.1"/>
    <property type="molecule type" value="Genomic_DNA"/>
</dbReference>
<feature type="region of interest" description="Disordered" evidence="1">
    <location>
        <begin position="354"/>
        <end position="376"/>
    </location>
</feature>
<evidence type="ECO:0000256" key="1">
    <source>
        <dbReference type="SAM" id="MobiDB-lite"/>
    </source>
</evidence>
<dbReference type="RefSeq" id="XP_015663812.1">
    <property type="nucleotide sequence ID" value="XM_015798292.1"/>
</dbReference>
<comment type="caution">
    <text evidence="2">The sequence shown here is derived from an EMBL/GenBank/DDBJ whole genome shotgun (WGS) entry which is preliminary data.</text>
</comment>
<dbReference type="OrthoDB" id="271923at2759"/>
<dbReference type="EMBL" id="LGTL01000002">
    <property type="protein sequence ID" value="KPA85372.1"/>
    <property type="molecule type" value="Genomic_DNA"/>
</dbReference>
<organism evidence="2 3">
    <name type="scientific">Leptomonas pyrrhocoris</name>
    <name type="common">Firebug parasite</name>
    <dbReference type="NCBI Taxonomy" id="157538"/>
    <lineage>
        <taxon>Eukaryota</taxon>
        <taxon>Discoba</taxon>
        <taxon>Euglenozoa</taxon>
        <taxon>Kinetoplastea</taxon>
        <taxon>Metakinetoplastina</taxon>
        <taxon>Trypanosomatida</taxon>
        <taxon>Trypanosomatidae</taxon>
        <taxon>Leishmaniinae</taxon>
        <taxon>Leptomonas</taxon>
    </lineage>
</organism>
<proteinExistence type="predicted"/>
<keyword evidence="3" id="KW-1185">Reference proteome</keyword>